<dbReference type="SUPFAM" id="SSF102546">
    <property type="entry name" value="RbsD-like"/>
    <property type="match status" value="1"/>
</dbReference>
<dbReference type="OrthoDB" id="7947972at2"/>
<dbReference type="GO" id="GO:0042806">
    <property type="term" value="F:fucose binding"/>
    <property type="evidence" value="ECO:0007669"/>
    <property type="project" value="TreeGrafter"/>
</dbReference>
<dbReference type="PANTHER" id="PTHR31690">
    <property type="entry name" value="FUCOSE MUTAROTASE"/>
    <property type="match status" value="1"/>
</dbReference>
<protein>
    <submittedName>
        <fullName evidence="4">L-fucose mutarotase</fullName>
    </submittedName>
</protein>
<evidence type="ECO:0000313" key="4">
    <source>
        <dbReference type="EMBL" id="SMQ75929.1"/>
    </source>
</evidence>
<keyword evidence="2" id="KW-0413">Isomerase</keyword>
<organism evidence="4 5">
    <name type="scientific">Devosia lucknowensis</name>
    <dbReference type="NCBI Taxonomy" id="1096929"/>
    <lineage>
        <taxon>Bacteria</taxon>
        <taxon>Pseudomonadati</taxon>
        <taxon>Pseudomonadota</taxon>
        <taxon>Alphaproteobacteria</taxon>
        <taxon>Hyphomicrobiales</taxon>
        <taxon>Devosiaceae</taxon>
        <taxon>Devosia</taxon>
    </lineage>
</organism>
<dbReference type="PANTHER" id="PTHR31690:SF4">
    <property type="entry name" value="FUCOSE MUTAROTASE"/>
    <property type="match status" value="1"/>
</dbReference>
<gene>
    <name evidence="4" type="ORF">SAMN06295905_2465</name>
</gene>
<dbReference type="GO" id="GO:0006004">
    <property type="term" value="P:fucose metabolic process"/>
    <property type="evidence" value="ECO:0007669"/>
    <property type="project" value="TreeGrafter"/>
</dbReference>
<proteinExistence type="predicted"/>
<dbReference type="GO" id="GO:0062193">
    <property type="term" value="F:D-ribose pyranase activity"/>
    <property type="evidence" value="ECO:0007669"/>
    <property type="project" value="UniProtKB-EC"/>
</dbReference>
<name>A0A1Y6FMF3_9HYPH</name>
<dbReference type="InterPro" id="IPR007721">
    <property type="entry name" value="RbsD_FucU"/>
</dbReference>
<dbReference type="Gene3D" id="3.40.1650.10">
    <property type="entry name" value="RbsD-like domain"/>
    <property type="match status" value="1"/>
</dbReference>
<dbReference type="Pfam" id="PF05025">
    <property type="entry name" value="RbsD_FucU"/>
    <property type="match status" value="1"/>
</dbReference>
<evidence type="ECO:0000256" key="1">
    <source>
        <dbReference type="ARBA" id="ARBA00000223"/>
    </source>
</evidence>
<evidence type="ECO:0000256" key="3">
    <source>
        <dbReference type="ARBA" id="ARBA00036324"/>
    </source>
</evidence>
<dbReference type="GO" id="GO:0036373">
    <property type="term" value="F:L-fucose mutarotase activity"/>
    <property type="evidence" value="ECO:0007669"/>
    <property type="project" value="UniProtKB-EC"/>
</dbReference>
<comment type="catalytic activity">
    <reaction evidence="3">
        <text>alpha-L-fucose = beta-L-fucose</text>
        <dbReference type="Rhea" id="RHEA:25580"/>
        <dbReference type="ChEBI" id="CHEBI:42548"/>
        <dbReference type="ChEBI" id="CHEBI:42589"/>
        <dbReference type="EC" id="5.1.3.29"/>
    </reaction>
</comment>
<dbReference type="InterPro" id="IPR050443">
    <property type="entry name" value="RbsD/FucU_mutarotase"/>
</dbReference>
<keyword evidence="5" id="KW-1185">Reference proteome</keyword>
<evidence type="ECO:0000313" key="5">
    <source>
        <dbReference type="Proteomes" id="UP000194474"/>
    </source>
</evidence>
<accession>A0A1Y6FMF3</accession>
<dbReference type="Proteomes" id="UP000194474">
    <property type="component" value="Unassembled WGS sequence"/>
</dbReference>
<sequence length="152" mass="16697">MLKNIPALLGPELLSTLRAMGHGDELVIADANFPAEFLGPLVIRADGITATAMLDAVLTLLPLDQFVDETAIGMQVVGEPAARQPIDDEFEAIIARHEPEKHYSKIERFAFYDRARKAAAVIQTGETRLYGNIILKKGVIRPTSAEFSERPQ</sequence>
<reference evidence="5" key="1">
    <citation type="submission" date="2017-04" db="EMBL/GenBank/DDBJ databases">
        <authorList>
            <person name="Varghese N."/>
            <person name="Submissions S."/>
        </authorList>
    </citation>
    <scope>NUCLEOTIDE SEQUENCE [LARGE SCALE GENOMIC DNA]</scope>
</reference>
<dbReference type="EMBL" id="FXWK01000001">
    <property type="protein sequence ID" value="SMQ75929.1"/>
    <property type="molecule type" value="Genomic_DNA"/>
</dbReference>
<dbReference type="AlphaFoldDB" id="A0A1Y6FMF3"/>
<dbReference type="RefSeq" id="WP_086470678.1">
    <property type="nucleotide sequence ID" value="NZ_FXWK01000001.1"/>
</dbReference>
<comment type="catalytic activity">
    <reaction evidence="1">
        <text>beta-D-ribopyranose = beta-D-ribofuranose</text>
        <dbReference type="Rhea" id="RHEA:25432"/>
        <dbReference type="ChEBI" id="CHEBI:27476"/>
        <dbReference type="ChEBI" id="CHEBI:47002"/>
        <dbReference type="EC" id="5.4.99.62"/>
    </reaction>
</comment>
<dbReference type="InterPro" id="IPR023750">
    <property type="entry name" value="RbsD-like_sf"/>
</dbReference>
<evidence type="ECO:0000256" key="2">
    <source>
        <dbReference type="ARBA" id="ARBA00023235"/>
    </source>
</evidence>